<feature type="domain" description="AB hydrolase-1" evidence="13">
    <location>
        <begin position="152"/>
        <end position="298"/>
    </location>
</feature>
<evidence type="ECO:0000256" key="9">
    <source>
        <dbReference type="ARBA" id="ARBA00022801"/>
    </source>
</evidence>
<reference evidence="16" key="1">
    <citation type="submission" date="2015-08" db="EMBL/GenBank/DDBJ databases">
        <title>Complete Genome Sequence of Azospirillum thiophilum BV-S.</title>
        <authorList>
            <person name="Fomenkov A."/>
            <person name="Vincze T."/>
            <person name="Grabovich M."/>
            <person name="Dubinina G."/>
            <person name="Orlova M."/>
            <person name="Belousova E."/>
            <person name="Roberts R.J."/>
        </authorList>
    </citation>
    <scope>NUCLEOTIDE SEQUENCE [LARGE SCALE GENOMIC DNA]</scope>
    <source>
        <strain evidence="16">BV-S</strain>
    </source>
</reference>
<comment type="catalytic activity">
    <reaction evidence="1">
        <text>Release of N-terminal proline from a peptide.</text>
        <dbReference type="EC" id="3.4.11.5"/>
    </reaction>
</comment>
<name>A0AAC8VZG8_9PROT</name>
<dbReference type="GO" id="GO:0004177">
    <property type="term" value="F:aminopeptidase activity"/>
    <property type="evidence" value="ECO:0007669"/>
    <property type="project" value="UniProtKB-KW"/>
</dbReference>
<evidence type="ECO:0000313" key="15">
    <source>
        <dbReference type="EMBL" id="ALG72374.1"/>
    </source>
</evidence>
<dbReference type="PANTHER" id="PTHR43722:SF1">
    <property type="entry name" value="PROLINE IMINOPEPTIDASE"/>
    <property type="match status" value="1"/>
</dbReference>
<dbReference type="Gene3D" id="3.40.50.1820">
    <property type="entry name" value="alpha/beta hydrolase"/>
    <property type="match status" value="1"/>
</dbReference>
<comment type="subcellular location">
    <subcellularLocation>
        <location evidence="2">Cytoplasm</location>
    </subcellularLocation>
</comment>
<dbReference type="Pfam" id="PF08386">
    <property type="entry name" value="Abhydrolase_4"/>
    <property type="match status" value="1"/>
</dbReference>
<evidence type="ECO:0000256" key="1">
    <source>
        <dbReference type="ARBA" id="ARBA00001585"/>
    </source>
</evidence>
<dbReference type="KEGG" id="ati:AL072_14750"/>
<evidence type="ECO:0000313" key="16">
    <source>
        <dbReference type="Proteomes" id="UP000069935"/>
    </source>
</evidence>
<dbReference type="Proteomes" id="UP000069935">
    <property type="component" value="Chromosome 2"/>
</dbReference>
<comment type="similarity">
    <text evidence="3">Belongs to the peptidase S33 family.</text>
</comment>
<dbReference type="Pfam" id="PF00561">
    <property type="entry name" value="Abhydrolase_1"/>
    <property type="match status" value="1"/>
</dbReference>
<dbReference type="PANTHER" id="PTHR43722">
    <property type="entry name" value="PROLINE IMINOPEPTIDASE"/>
    <property type="match status" value="1"/>
</dbReference>
<dbReference type="PRINTS" id="PR00793">
    <property type="entry name" value="PROAMNOPTASE"/>
</dbReference>
<evidence type="ECO:0000256" key="11">
    <source>
        <dbReference type="SAM" id="MobiDB-lite"/>
    </source>
</evidence>
<accession>A0AAC8VZG8</accession>
<evidence type="ECO:0000259" key="14">
    <source>
        <dbReference type="Pfam" id="PF08386"/>
    </source>
</evidence>
<organism evidence="15 16">
    <name type="scientific">Azospirillum thiophilum</name>
    <dbReference type="NCBI Taxonomy" id="528244"/>
    <lineage>
        <taxon>Bacteria</taxon>
        <taxon>Pseudomonadati</taxon>
        <taxon>Pseudomonadota</taxon>
        <taxon>Alphaproteobacteria</taxon>
        <taxon>Rhodospirillales</taxon>
        <taxon>Azospirillaceae</taxon>
        <taxon>Azospirillum</taxon>
    </lineage>
</organism>
<dbReference type="EC" id="3.4.11.5" evidence="4"/>
<dbReference type="RefSeq" id="WP_045586116.1">
    <property type="nucleotide sequence ID" value="NZ_CP012402.1"/>
</dbReference>
<evidence type="ECO:0000256" key="3">
    <source>
        <dbReference type="ARBA" id="ARBA00010088"/>
    </source>
</evidence>
<feature type="domain" description="Peptidase S33 tripeptidyl aminopeptidase-like C-terminal" evidence="14">
    <location>
        <begin position="475"/>
        <end position="558"/>
    </location>
</feature>
<proteinExistence type="inferred from homology"/>
<keyword evidence="7" id="KW-0963">Cytoplasm</keyword>
<keyword evidence="16" id="KW-1185">Reference proteome</keyword>
<dbReference type="InterPro" id="IPR000073">
    <property type="entry name" value="AB_hydrolase_1"/>
</dbReference>
<keyword evidence="9" id="KW-0378">Hydrolase</keyword>
<evidence type="ECO:0000259" key="13">
    <source>
        <dbReference type="Pfam" id="PF00561"/>
    </source>
</evidence>
<dbReference type="GO" id="GO:0006508">
    <property type="term" value="P:proteolysis"/>
    <property type="evidence" value="ECO:0007669"/>
    <property type="project" value="UniProtKB-KW"/>
</dbReference>
<reference evidence="15 16" key="2">
    <citation type="journal article" date="2016" name="Genome Announc.">
        <title>Complete Genome Sequence of a Strain of Azospirillum thiophilum Isolated from a Sulfide Spring.</title>
        <authorList>
            <person name="Fomenkov A."/>
            <person name="Vincze T."/>
            <person name="Grabovich M."/>
            <person name="Anton B.P."/>
            <person name="Dubinina G."/>
            <person name="Orlova M."/>
            <person name="Belousova E."/>
            <person name="Roberts R.J."/>
        </authorList>
    </citation>
    <scope>NUCLEOTIDE SEQUENCE [LARGE SCALE GENOMIC DNA]</scope>
    <source>
        <strain evidence="15 16">BV-S</strain>
    </source>
</reference>
<keyword evidence="6" id="KW-0031">Aminopeptidase</keyword>
<evidence type="ECO:0000256" key="12">
    <source>
        <dbReference type="SAM" id="Phobius"/>
    </source>
</evidence>
<gene>
    <name evidence="15" type="ORF">AL072_14750</name>
</gene>
<evidence type="ECO:0000256" key="6">
    <source>
        <dbReference type="ARBA" id="ARBA00022438"/>
    </source>
</evidence>
<keyword evidence="12" id="KW-0812">Transmembrane</keyword>
<evidence type="ECO:0000256" key="4">
    <source>
        <dbReference type="ARBA" id="ARBA00012568"/>
    </source>
</evidence>
<dbReference type="InterPro" id="IPR005944">
    <property type="entry name" value="Pro_iminopeptidase"/>
</dbReference>
<dbReference type="InterPro" id="IPR029058">
    <property type="entry name" value="AB_hydrolase_fold"/>
</dbReference>
<dbReference type="GO" id="GO:0005737">
    <property type="term" value="C:cytoplasm"/>
    <property type="evidence" value="ECO:0007669"/>
    <property type="project" value="UniProtKB-SubCell"/>
</dbReference>
<protein>
    <recommendedName>
        <fullName evidence="5">Proline iminopeptidase</fullName>
        <ecNumber evidence="4">3.4.11.5</ecNumber>
    </recommendedName>
    <alternativeName>
        <fullName evidence="10">Prolyl aminopeptidase</fullName>
    </alternativeName>
</protein>
<dbReference type="InterPro" id="IPR002410">
    <property type="entry name" value="Peptidase_S33"/>
</dbReference>
<keyword evidence="12" id="KW-0472">Membrane</keyword>
<feature type="compositionally biased region" description="Pro residues" evidence="11">
    <location>
        <begin position="66"/>
        <end position="84"/>
    </location>
</feature>
<dbReference type="InterPro" id="IPR013595">
    <property type="entry name" value="Pept_S33_TAP-like_C"/>
</dbReference>
<dbReference type="SUPFAM" id="SSF53474">
    <property type="entry name" value="alpha/beta-Hydrolases"/>
    <property type="match status" value="1"/>
</dbReference>
<dbReference type="AlphaFoldDB" id="A0AAC8VZG8"/>
<evidence type="ECO:0000256" key="7">
    <source>
        <dbReference type="ARBA" id="ARBA00022490"/>
    </source>
</evidence>
<evidence type="ECO:0000256" key="5">
    <source>
        <dbReference type="ARBA" id="ARBA00021843"/>
    </source>
</evidence>
<feature type="region of interest" description="Disordered" evidence="11">
    <location>
        <begin position="66"/>
        <end position="89"/>
    </location>
</feature>
<evidence type="ECO:0000256" key="8">
    <source>
        <dbReference type="ARBA" id="ARBA00022670"/>
    </source>
</evidence>
<dbReference type="EMBL" id="CP012402">
    <property type="protein sequence ID" value="ALG72374.1"/>
    <property type="molecule type" value="Genomic_DNA"/>
</dbReference>
<evidence type="ECO:0000256" key="10">
    <source>
        <dbReference type="ARBA" id="ARBA00029605"/>
    </source>
</evidence>
<feature type="transmembrane region" description="Helical" evidence="12">
    <location>
        <begin position="16"/>
        <end position="37"/>
    </location>
</feature>
<sequence>MASGGTSGGASGRRRIAVAGGVLALCALAGGLLGYGIDRFAGPSATPPPAQSPTAMQAPVTVAVAPPAPVPASQPTPQPVPQPASGPVATAPAAAHAVLADLPCPDGPLPAGPAPRCHGLRVPSDWLRPDSLPLDLFVMVLPALGGAPAADPVVLLSGGPGQGASDDLRGSAAILAPMRDARDLILVDQRGTGRSRPSLRCPALDPLRYWFGGVTAGDAAACLDPLRRAGYRLEDFDSGQSAADLRALRGALGVERWNVVATSYGGVLAQALLRVDGAAVRSLVLNSPAAADATWLDLDRLTAIRQAHRRMVEDCAAQPDCARAFPRLGQAVERLSAALERRPLALRLRHPVTGRETDLSLTWPMVATVLALRLGSADGMVPLPALLDHLDRAVAARRMPAGGGEPPAGIVDDPAIVSLVMPPSFWRALDSLAYGLNLTVGCRENRPHIDAAAARLAAAGLRPYVVAEAVETDYDAACPALNLTPVEPSFYRPVPSDVPALILTGAYDTLTAPARAEAMGRSLGRATLMSFRGIGHDVLGVSACGRTLAAGFVETLSTGDAGNCLDRLLPPAFATRLP</sequence>
<evidence type="ECO:0000256" key="2">
    <source>
        <dbReference type="ARBA" id="ARBA00004496"/>
    </source>
</evidence>
<keyword evidence="12" id="KW-1133">Transmembrane helix</keyword>
<keyword evidence="8" id="KW-0645">Protease</keyword>